<feature type="region of interest" description="Disordered" evidence="1">
    <location>
        <begin position="994"/>
        <end position="1026"/>
    </location>
</feature>
<reference evidence="2" key="1">
    <citation type="submission" date="2023-10" db="EMBL/GenBank/DDBJ databases">
        <authorList>
            <person name="Chen Y."/>
            <person name="Shah S."/>
            <person name="Dougan E. K."/>
            <person name="Thang M."/>
            <person name="Chan C."/>
        </authorList>
    </citation>
    <scope>NUCLEOTIDE SEQUENCE [LARGE SCALE GENOMIC DNA]</scope>
</reference>
<dbReference type="PANTHER" id="PTHR34403:SF16">
    <property type="entry name" value="GLYCINE, ALANINE AND ASPARAGINE-RICH PROTEIN-LIKE"/>
    <property type="match status" value="1"/>
</dbReference>
<organism evidence="2 3">
    <name type="scientific">Prorocentrum cordatum</name>
    <dbReference type="NCBI Taxonomy" id="2364126"/>
    <lineage>
        <taxon>Eukaryota</taxon>
        <taxon>Sar</taxon>
        <taxon>Alveolata</taxon>
        <taxon>Dinophyceae</taxon>
        <taxon>Prorocentrales</taxon>
        <taxon>Prorocentraceae</taxon>
        <taxon>Prorocentrum</taxon>
    </lineage>
</organism>
<proteinExistence type="predicted"/>
<sequence length="1149" mass="121295">MLAVRHEYARSSAFHLRANLSMAKPAAEAAHIAYSCDIFDGRIVSDILKQREGNNEIAEFQAEQTKEKEARPDEPLVEAARTKASAPARGLRFRHFGTLSLTLYLLLSLSFDPHCPNVCENAWSLSWDVLRSMLPRALASSADGVHTGTPIVYFSCCQACAVLWTSVQPCLSSMSLAAPANACVGINTAVPFVFLGGAAVGSGTCVGADAMAWTPGGLVFARIVGGECGRRQAVNVGGRVIECHENHVSLAVPAFAARVMGGVSYEAVVTDRSGTDVHVGYVVVPKKRLKEEPPESWLDDCMHFGENEVELERLESGLATAGGVLFTSTKDAEAGPALAQPQGASSVGLVAAAAGLRAGVGARAAEAAAAVAGLDLKLQLKMLEVIERSETGRGKARSLADVGETNGRLGQRLQAARKLYVLKKTRAMLAAMQEYMGNEMLDQARGQLVQIMKALDQVAINVGLVEGRGQAAVKDSRPRGRVDGQAAVDTAAPTDNPRARPPGDARSCERAGEGFPRGSASLGRPVARTAEVYGVPTLPGCYMRLPEGCPSHHKKSTLWRHDISAEDRKVDEAKCKSRKKYWDEYCGSNSSRVMFIPEPEEPQPTEAHGSGQLDAEDQEIAAYKAKLQAAAEARPAAAEAARAVEAAAQAKAETQAETDREAAAAAKEEAEAKAKAKAEAEARAEAQAAREEQEAAARAEAERKAEADAKAKAEAEAEANAAAEAEAKAKAEAEAQAKEEAEAKAEVEAKAKEEAEAKAKAEAEAMAKAEAEAMAAKEKAKAEAEATAKAEAEAEANAVAETQADEDFLVRVKAEADAQSDREAEAMERAAAEAETRMKAEAEAAAKAEAETEAAEEAQAKAEADAQAKAAAKAQAKADEEAKAEAAAKAESEAKEKEEAEAKAKAEADALARAEAEAMAAKAKAKAEAEAEAMAAKAEAEATAARAKAEAEAEAAAKAKAEGEARAKAEAEAEAEAKAKAEAKVKAEAEAISKAAKTATTTGPAHHRPGEASRAGEGAAVGDPHMQNVHGQRFDLMQPGTHTLVHIPRFSAKASAKFHVQAGVERIGRACADMYIQKLNVTGQWAYEHRQGGLHFDVAAAPRHRKGTNWMRFGRRNHRVDMKVVYGHTPSGINYLNFFVRHLGETGYP</sequence>
<dbReference type="PANTHER" id="PTHR34403">
    <property type="entry name" value="TOL-PAL SYSTEM PROTEIN TOLA"/>
    <property type="match status" value="1"/>
</dbReference>
<dbReference type="Proteomes" id="UP001189429">
    <property type="component" value="Unassembled WGS sequence"/>
</dbReference>
<feature type="compositionally biased region" description="Basic and acidic residues" evidence="1">
    <location>
        <begin position="808"/>
        <end position="850"/>
    </location>
</feature>
<feature type="non-terminal residue" evidence="2">
    <location>
        <position position="1149"/>
    </location>
</feature>
<dbReference type="InterPro" id="IPR050972">
    <property type="entry name" value="SDr-like"/>
</dbReference>
<evidence type="ECO:0000313" key="2">
    <source>
        <dbReference type="EMBL" id="CAK0829059.1"/>
    </source>
</evidence>
<gene>
    <name evidence="2" type="ORF">PCOR1329_LOCUS28129</name>
</gene>
<accession>A0ABN9SGB3</accession>
<protein>
    <submittedName>
        <fullName evidence="2">Uncharacterized protein</fullName>
    </submittedName>
</protein>
<keyword evidence="3" id="KW-1185">Reference proteome</keyword>
<comment type="caution">
    <text evidence="2">The sequence shown here is derived from an EMBL/GenBank/DDBJ whole genome shotgun (WGS) entry which is preliminary data.</text>
</comment>
<feature type="region of interest" description="Disordered" evidence="1">
    <location>
        <begin position="473"/>
        <end position="522"/>
    </location>
</feature>
<feature type="compositionally biased region" description="Basic and acidic residues" evidence="1">
    <location>
        <begin position="657"/>
        <end position="715"/>
    </location>
</feature>
<feature type="compositionally biased region" description="Low complexity" evidence="1">
    <location>
        <begin position="793"/>
        <end position="802"/>
    </location>
</feature>
<name>A0ABN9SGB3_9DINO</name>
<feature type="region of interest" description="Disordered" evidence="1">
    <location>
        <begin position="651"/>
        <end position="911"/>
    </location>
</feature>
<evidence type="ECO:0000256" key="1">
    <source>
        <dbReference type="SAM" id="MobiDB-lite"/>
    </source>
</evidence>
<feature type="compositionally biased region" description="Basic and acidic residues" evidence="1">
    <location>
        <begin position="497"/>
        <end position="512"/>
    </location>
</feature>
<feature type="compositionally biased region" description="Basic and acidic residues" evidence="1">
    <location>
        <begin position="725"/>
        <end position="792"/>
    </location>
</feature>
<feature type="compositionally biased region" description="Basic and acidic residues" evidence="1">
    <location>
        <begin position="876"/>
        <end position="911"/>
    </location>
</feature>
<evidence type="ECO:0000313" key="3">
    <source>
        <dbReference type="Proteomes" id="UP001189429"/>
    </source>
</evidence>
<dbReference type="EMBL" id="CAUYUJ010010324">
    <property type="protein sequence ID" value="CAK0829059.1"/>
    <property type="molecule type" value="Genomic_DNA"/>
</dbReference>